<dbReference type="InterPro" id="IPR025669">
    <property type="entry name" value="AAA_dom"/>
</dbReference>
<reference evidence="20 21" key="1">
    <citation type="submission" date="2024-02" db="EMBL/GenBank/DDBJ databases">
        <title>Seven novel Bacillus-like species.</title>
        <authorList>
            <person name="Liu G."/>
        </authorList>
    </citation>
    <scope>NUCLEOTIDE SEQUENCE [LARGE SCALE GENOMIC DNA]</scope>
    <source>
        <strain evidence="20 21">FJAT-52054</strain>
    </source>
</reference>
<feature type="domain" description="Polysaccharide chain length determinant N-terminal" evidence="18">
    <location>
        <begin position="4"/>
        <end position="96"/>
    </location>
</feature>
<evidence type="ECO:0000256" key="11">
    <source>
        <dbReference type="ARBA" id="ARBA00022777"/>
    </source>
</evidence>
<dbReference type="NCBIfam" id="TIGR01007">
    <property type="entry name" value="eps_fam"/>
    <property type="match status" value="1"/>
</dbReference>
<dbReference type="EC" id="2.7.10.2" evidence="5"/>
<evidence type="ECO:0000256" key="17">
    <source>
        <dbReference type="SAM" id="Phobius"/>
    </source>
</evidence>
<name>A0ABZ2NCU8_9BACI</name>
<accession>A0ABZ2NCU8</accession>
<keyword evidence="11" id="KW-0418">Kinase</keyword>
<evidence type="ECO:0000256" key="7">
    <source>
        <dbReference type="ARBA" id="ARBA00022519"/>
    </source>
</evidence>
<dbReference type="Pfam" id="PF02706">
    <property type="entry name" value="Wzz"/>
    <property type="match status" value="1"/>
</dbReference>
<dbReference type="PANTHER" id="PTHR32309">
    <property type="entry name" value="TYROSINE-PROTEIN KINASE"/>
    <property type="match status" value="1"/>
</dbReference>
<evidence type="ECO:0000256" key="12">
    <source>
        <dbReference type="ARBA" id="ARBA00022840"/>
    </source>
</evidence>
<evidence type="ECO:0000256" key="4">
    <source>
        <dbReference type="ARBA" id="ARBA00008883"/>
    </source>
</evidence>
<evidence type="ECO:0000256" key="14">
    <source>
        <dbReference type="ARBA" id="ARBA00023136"/>
    </source>
</evidence>
<evidence type="ECO:0000256" key="3">
    <source>
        <dbReference type="ARBA" id="ARBA00007316"/>
    </source>
</evidence>
<dbReference type="PANTHER" id="PTHR32309:SF13">
    <property type="entry name" value="FERRIC ENTEROBACTIN TRANSPORT PROTEIN FEPE"/>
    <property type="match status" value="1"/>
</dbReference>
<dbReference type="EMBL" id="CP147407">
    <property type="protein sequence ID" value="WXB95543.1"/>
    <property type="molecule type" value="Genomic_DNA"/>
</dbReference>
<keyword evidence="12" id="KW-0067">ATP-binding</keyword>
<dbReference type="InterPro" id="IPR003856">
    <property type="entry name" value="LPS_length_determ_N"/>
</dbReference>
<sequence>MEKTFEIKDLLNILRKNKILITSIPFVCLLIGFIYTYFIASPIYESKTDLLVNTTPTANTAEPVSPLEIDASLKLIETYQYILKSQRMADLVIKDLDGLLTEDEFLDNVKAESNGNSQIISIIVENKNPDDAALIANKTAVIFQSEIKKLMKIENVNILTIATPYSSTSKPILLFNLLLSFAAGLILATIFVLIKELKNKKFESKKGITDLLGIPYLGEIPAIIPQGPTNKYLDERYNKLVAHTEPHSSSSEAYRSVRANLDILRQSKQPVTILVTSTSAGDGKSLTCGNLAVTLAKDNKKVVFVDSDMRKPNGHSLFNLHNRCGLTNYLTGFSSSDEIIQSTAIPNLSFISAGPISPNPHELIISKKMDLLIDRLKQKFDVILFDSSPLLVSDSILLSGKMDGCIYVLNARKTNRDDANEKIELLKRSSNELIGAILNEKKTHKSNPHYYYGGYMG</sequence>
<keyword evidence="9 17" id="KW-0812">Transmembrane</keyword>
<evidence type="ECO:0000256" key="6">
    <source>
        <dbReference type="ARBA" id="ARBA00022475"/>
    </source>
</evidence>
<evidence type="ECO:0000256" key="2">
    <source>
        <dbReference type="ARBA" id="ARBA00006683"/>
    </source>
</evidence>
<protein>
    <recommendedName>
        <fullName evidence="5">non-specific protein-tyrosine kinase</fullName>
        <ecNumber evidence="5">2.7.10.2</ecNumber>
    </recommendedName>
</protein>
<feature type="transmembrane region" description="Helical" evidence="17">
    <location>
        <begin position="172"/>
        <end position="194"/>
    </location>
</feature>
<keyword evidence="15" id="KW-0829">Tyrosine-protein kinase</keyword>
<dbReference type="CDD" id="cd05387">
    <property type="entry name" value="BY-kinase"/>
    <property type="match status" value="1"/>
</dbReference>
<evidence type="ECO:0000256" key="9">
    <source>
        <dbReference type="ARBA" id="ARBA00022692"/>
    </source>
</evidence>
<dbReference type="Pfam" id="PF13614">
    <property type="entry name" value="AAA_31"/>
    <property type="match status" value="1"/>
</dbReference>
<keyword evidence="21" id="KW-1185">Reference proteome</keyword>
<comment type="catalytic activity">
    <reaction evidence="16">
        <text>L-tyrosyl-[protein] + ATP = O-phospho-L-tyrosyl-[protein] + ADP + H(+)</text>
        <dbReference type="Rhea" id="RHEA:10596"/>
        <dbReference type="Rhea" id="RHEA-COMP:10136"/>
        <dbReference type="Rhea" id="RHEA-COMP:20101"/>
        <dbReference type="ChEBI" id="CHEBI:15378"/>
        <dbReference type="ChEBI" id="CHEBI:30616"/>
        <dbReference type="ChEBI" id="CHEBI:46858"/>
        <dbReference type="ChEBI" id="CHEBI:61978"/>
        <dbReference type="ChEBI" id="CHEBI:456216"/>
        <dbReference type="EC" id="2.7.10.2"/>
    </reaction>
</comment>
<comment type="similarity">
    <text evidence="2">Belongs to the CpsC/CapA family.</text>
</comment>
<evidence type="ECO:0000256" key="8">
    <source>
        <dbReference type="ARBA" id="ARBA00022679"/>
    </source>
</evidence>
<evidence type="ECO:0000256" key="10">
    <source>
        <dbReference type="ARBA" id="ARBA00022741"/>
    </source>
</evidence>
<evidence type="ECO:0000259" key="18">
    <source>
        <dbReference type="Pfam" id="PF02706"/>
    </source>
</evidence>
<gene>
    <name evidence="20" type="ORF">WCV65_13330</name>
</gene>
<dbReference type="SUPFAM" id="SSF52540">
    <property type="entry name" value="P-loop containing nucleoside triphosphate hydrolases"/>
    <property type="match status" value="1"/>
</dbReference>
<dbReference type="Proteomes" id="UP001377337">
    <property type="component" value="Chromosome"/>
</dbReference>
<dbReference type="InterPro" id="IPR050445">
    <property type="entry name" value="Bact_polysacc_biosynth/exp"/>
</dbReference>
<evidence type="ECO:0000256" key="1">
    <source>
        <dbReference type="ARBA" id="ARBA00004429"/>
    </source>
</evidence>
<keyword evidence="8 20" id="KW-0808">Transferase</keyword>
<organism evidence="20 21">
    <name type="scientific">Metabacillus sediminis</name>
    <dbReference type="NCBI Taxonomy" id="3117746"/>
    <lineage>
        <taxon>Bacteria</taxon>
        <taxon>Bacillati</taxon>
        <taxon>Bacillota</taxon>
        <taxon>Bacilli</taxon>
        <taxon>Bacillales</taxon>
        <taxon>Bacillaceae</taxon>
        <taxon>Metabacillus</taxon>
    </lineage>
</organism>
<keyword evidence="6" id="KW-1003">Cell membrane</keyword>
<feature type="domain" description="AAA" evidence="19">
    <location>
        <begin position="273"/>
        <end position="391"/>
    </location>
</feature>
<comment type="similarity">
    <text evidence="4">Belongs to the etk/wzc family.</text>
</comment>
<dbReference type="GO" id="GO:0004715">
    <property type="term" value="F:non-membrane spanning protein tyrosine kinase activity"/>
    <property type="evidence" value="ECO:0007669"/>
    <property type="project" value="UniProtKB-EC"/>
</dbReference>
<comment type="similarity">
    <text evidence="3">Belongs to the CpsD/CapB family.</text>
</comment>
<evidence type="ECO:0000256" key="16">
    <source>
        <dbReference type="ARBA" id="ARBA00051245"/>
    </source>
</evidence>
<keyword evidence="10" id="KW-0547">Nucleotide-binding</keyword>
<dbReference type="RefSeq" id="WP_338777098.1">
    <property type="nucleotide sequence ID" value="NZ_CP147407.1"/>
</dbReference>
<feature type="transmembrane region" description="Helical" evidence="17">
    <location>
        <begin position="20"/>
        <end position="40"/>
    </location>
</feature>
<evidence type="ECO:0000313" key="21">
    <source>
        <dbReference type="Proteomes" id="UP001377337"/>
    </source>
</evidence>
<keyword evidence="13 17" id="KW-1133">Transmembrane helix</keyword>
<proteinExistence type="inferred from homology"/>
<dbReference type="InterPro" id="IPR005702">
    <property type="entry name" value="Wzc-like_C"/>
</dbReference>
<keyword evidence="14 17" id="KW-0472">Membrane</keyword>
<keyword evidence="7" id="KW-0997">Cell inner membrane</keyword>
<dbReference type="InterPro" id="IPR027417">
    <property type="entry name" value="P-loop_NTPase"/>
</dbReference>
<evidence type="ECO:0000256" key="5">
    <source>
        <dbReference type="ARBA" id="ARBA00011903"/>
    </source>
</evidence>
<dbReference type="Gene3D" id="3.40.50.300">
    <property type="entry name" value="P-loop containing nucleotide triphosphate hydrolases"/>
    <property type="match status" value="1"/>
</dbReference>
<evidence type="ECO:0000256" key="13">
    <source>
        <dbReference type="ARBA" id="ARBA00022989"/>
    </source>
</evidence>
<evidence type="ECO:0000259" key="19">
    <source>
        <dbReference type="Pfam" id="PF13614"/>
    </source>
</evidence>
<evidence type="ECO:0000256" key="15">
    <source>
        <dbReference type="ARBA" id="ARBA00023137"/>
    </source>
</evidence>
<evidence type="ECO:0000313" key="20">
    <source>
        <dbReference type="EMBL" id="WXB95543.1"/>
    </source>
</evidence>
<comment type="subcellular location">
    <subcellularLocation>
        <location evidence="1">Cell inner membrane</location>
        <topology evidence="1">Multi-pass membrane protein</topology>
    </subcellularLocation>
</comment>